<gene>
    <name evidence="2" type="ORF">CI610_01963</name>
</gene>
<dbReference type="GO" id="GO:0043683">
    <property type="term" value="P:type IV pilus assembly"/>
    <property type="evidence" value="ECO:0007669"/>
    <property type="project" value="InterPro"/>
</dbReference>
<proteinExistence type="predicted"/>
<organism evidence="2">
    <name type="scientific">invertebrate metagenome</name>
    <dbReference type="NCBI Taxonomy" id="1711999"/>
    <lineage>
        <taxon>unclassified sequences</taxon>
        <taxon>metagenomes</taxon>
        <taxon>organismal metagenomes</taxon>
    </lineage>
</organism>
<keyword evidence="1" id="KW-0812">Transmembrane</keyword>
<evidence type="ECO:0000256" key="1">
    <source>
        <dbReference type="SAM" id="Phobius"/>
    </source>
</evidence>
<feature type="transmembrane region" description="Helical" evidence="1">
    <location>
        <begin position="12"/>
        <end position="31"/>
    </location>
</feature>
<protein>
    <recommendedName>
        <fullName evidence="3">Prepilin-type N-terminal cleavage/methylation domain-containing protein</fullName>
    </recommendedName>
</protein>
<keyword evidence="1" id="KW-0472">Membrane</keyword>
<name>A0A2H9T786_9ZZZZ</name>
<dbReference type="NCBIfam" id="TIGR02532">
    <property type="entry name" value="IV_pilin_GFxxxE"/>
    <property type="match status" value="1"/>
</dbReference>
<reference evidence="2" key="1">
    <citation type="journal article" date="2017" name="Appl. Environ. Microbiol.">
        <title>Molecular characterization of an Endozoicomonas-like organism causing infection in king scallop Pecten maximus L.</title>
        <authorList>
            <person name="Cano I."/>
            <person name="van Aerle R."/>
            <person name="Ross S."/>
            <person name="Verner-Jeffreys D.W."/>
            <person name="Paley R.K."/>
            <person name="Rimmer G."/>
            <person name="Ryder D."/>
            <person name="Hooper P."/>
            <person name="Stone D."/>
            <person name="Feist S.W."/>
        </authorList>
    </citation>
    <scope>NUCLEOTIDE SEQUENCE</scope>
</reference>
<dbReference type="AlphaFoldDB" id="A0A2H9T786"/>
<keyword evidence="1" id="KW-1133">Transmembrane helix</keyword>
<dbReference type="Pfam" id="PF07963">
    <property type="entry name" value="N_methyl"/>
    <property type="match status" value="1"/>
</dbReference>
<dbReference type="Pfam" id="PF16074">
    <property type="entry name" value="PilW"/>
    <property type="match status" value="1"/>
</dbReference>
<accession>A0A2H9T786</accession>
<evidence type="ECO:0000313" key="2">
    <source>
        <dbReference type="EMBL" id="PJE79074.1"/>
    </source>
</evidence>
<dbReference type="InterPro" id="IPR012902">
    <property type="entry name" value="N_methyl_site"/>
</dbReference>
<sequence>MMRAKGFSLIELMVAVLMTAVIIEGFFQLFFANLSSAKQHEVRATAQRTAQRALFLINDDLRKAAAGSHTITGPDDYEVVQAANIDNQFNLSTITATQLRCKMECSGNEQCTAISWPRGVSATTSSSCTLKKAGYDIKVSDWNYDLYIRPPSLIVASGLCSNIACTRENSGENNSDVITIVFNPENSRDCANNPVNNGMLTANRYYIVKGATSTTNALFCRGFNPVNGAPWGEAQELVSGIDSLQVLYAYADNGGSVTSYRTAADVQNWWQVKGVQLGLLVNGGEQWGKNVDRQRSVSLMGNEFIHDDRISRYAFTTVQSFYTNMDDFLWRDKVFYEQ</sequence>
<dbReference type="InterPro" id="IPR032092">
    <property type="entry name" value="PilW"/>
</dbReference>
<comment type="caution">
    <text evidence="2">The sequence shown here is derived from an EMBL/GenBank/DDBJ whole genome shotgun (WGS) entry which is preliminary data.</text>
</comment>
<evidence type="ECO:0008006" key="3">
    <source>
        <dbReference type="Google" id="ProtNLM"/>
    </source>
</evidence>
<dbReference type="EMBL" id="NSIT01000098">
    <property type="protein sequence ID" value="PJE79074.1"/>
    <property type="molecule type" value="Genomic_DNA"/>
</dbReference>